<protein>
    <recommendedName>
        <fullName evidence="4">Lipocalin-like protein</fullName>
    </recommendedName>
</protein>
<keyword evidence="1" id="KW-0732">Signal</keyword>
<dbReference type="RefSeq" id="WP_146740356.1">
    <property type="nucleotide sequence ID" value="NZ_QLSV01000014.1"/>
</dbReference>
<feature type="chain" id="PRO_5016420710" description="Lipocalin-like protein" evidence="1">
    <location>
        <begin position="22"/>
        <end position="134"/>
    </location>
</feature>
<organism evidence="2 3">
    <name type="scientific">Flavobacterium lacus</name>
    <dbReference type="NCBI Taxonomy" id="1353778"/>
    <lineage>
        <taxon>Bacteria</taxon>
        <taxon>Pseudomonadati</taxon>
        <taxon>Bacteroidota</taxon>
        <taxon>Flavobacteriia</taxon>
        <taxon>Flavobacteriales</taxon>
        <taxon>Flavobacteriaceae</taxon>
        <taxon>Flavobacterium</taxon>
    </lineage>
</organism>
<dbReference type="EMBL" id="QLSV01000014">
    <property type="protein sequence ID" value="RAR46799.1"/>
    <property type="molecule type" value="Genomic_DNA"/>
</dbReference>
<sequence>MRLLYVLLVGFLLLSSCSNTNDDSNNDIIIGKWRTIERYESNEPQEILPCTLEYYKEFRSNNTVAGFIVTPNTFPDPCNQEYTDFGLIWENTGNSNYKFKTTTGTEYTIKIYKVGENLVEEYPDGITKLVYEPY</sequence>
<feature type="signal peptide" evidence="1">
    <location>
        <begin position="1"/>
        <end position="21"/>
    </location>
</feature>
<evidence type="ECO:0000313" key="3">
    <source>
        <dbReference type="Proteomes" id="UP000249518"/>
    </source>
</evidence>
<reference evidence="2 3" key="1">
    <citation type="submission" date="2018-06" db="EMBL/GenBank/DDBJ databases">
        <title>Genomic Encyclopedia of Type Strains, Phase III (KMG-III): the genomes of soil and plant-associated and newly described type strains.</title>
        <authorList>
            <person name="Whitman W."/>
        </authorList>
    </citation>
    <scope>NUCLEOTIDE SEQUENCE [LARGE SCALE GENOMIC DNA]</scope>
    <source>
        <strain evidence="2 3">CGMCC 1.12504</strain>
    </source>
</reference>
<comment type="caution">
    <text evidence="2">The sequence shown here is derived from an EMBL/GenBank/DDBJ whole genome shotgun (WGS) entry which is preliminary data.</text>
</comment>
<evidence type="ECO:0008006" key="4">
    <source>
        <dbReference type="Google" id="ProtNLM"/>
    </source>
</evidence>
<dbReference type="AlphaFoldDB" id="A0A328WVA3"/>
<evidence type="ECO:0000313" key="2">
    <source>
        <dbReference type="EMBL" id="RAR46799.1"/>
    </source>
</evidence>
<name>A0A328WVA3_9FLAO</name>
<evidence type="ECO:0000256" key="1">
    <source>
        <dbReference type="SAM" id="SignalP"/>
    </source>
</evidence>
<dbReference type="PROSITE" id="PS51257">
    <property type="entry name" value="PROKAR_LIPOPROTEIN"/>
    <property type="match status" value="1"/>
</dbReference>
<keyword evidence="3" id="KW-1185">Reference proteome</keyword>
<gene>
    <name evidence="2" type="ORF">B0I10_11415</name>
</gene>
<accession>A0A328WVA3</accession>
<proteinExistence type="predicted"/>
<dbReference type="Proteomes" id="UP000249518">
    <property type="component" value="Unassembled WGS sequence"/>
</dbReference>